<name>A0A6P9A378_THRPL</name>
<feature type="region of interest" description="Disordered" evidence="1">
    <location>
        <begin position="23"/>
        <end position="62"/>
    </location>
</feature>
<sequence>MGSSISRHLRDLGDVGGFENMIGLGSEPNPAAGAGAVTAKGEGDVSLPSCPSTPSTPTPYQPVRVLDLDPRSPTAEIVRTPIEVAPKFAFRGSQDSPMTRVLQTRRSYLETDLDTLSTSEFTSKPEIGTEDQGASLPPGLTCAHLLKLKFMGVDPRSPSTEIVRTPIQLGKVQQRGVSPLHFDDTLSIGSVSSQDIFNNSMCSSEFTRDCSDPSALISECDLSDKEDEEVVAEPLQESILKTAGEDIVNDDLSPESLTKCLNKLMVFREDEVKASESDRAAPVTPESTKKPSGNRSRTPLTPICNQSRTPNSILRAKQSQSVQKEILTKAKIYSTDENILTPSKIRSVGGALKENSNSHGRGVRKGLTPLSNNKKQISAQWDQDSSVVI</sequence>
<dbReference type="KEGG" id="tpal:117651346"/>
<dbReference type="RefSeq" id="XP_034251197.1">
    <property type="nucleotide sequence ID" value="XM_034395306.1"/>
</dbReference>
<reference evidence="3 4" key="1">
    <citation type="submission" date="2025-04" db="UniProtKB">
        <authorList>
            <consortium name="RefSeq"/>
        </authorList>
    </citation>
    <scope>IDENTIFICATION</scope>
    <source>
        <tissue evidence="3 4">Total insect</tissue>
    </source>
</reference>
<feature type="compositionally biased region" description="Polar residues" evidence="1">
    <location>
        <begin position="290"/>
        <end position="307"/>
    </location>
</feature>
<dbReference type="AlphaFoldDB" id="A0A6P9A378"/>
<gene>
    <name evidence="3 4" type="primary">LOC117651346</name>
</gene>
<dbReference type="RefSeq" id="XP_034251196.1">
    <property type="nucleotide sequence ID" value="XM_034395305.1"/>
</dbReference>
<feature type="region of interest" description="Disordered" evidence="1">
    <location>
        <begin position="350"/>
        <end position="389"/>
    </location>
</feature>
<evidence type="ECO:0000256" key="1">
    <source>
        <dbReference type="SAM" id="MobiDB-lite"/>
    </source>
</evidence>
<dbReference type="GeneID" id="117651346"/>
<protein>
    <submittedName>
        <fullName evidence="3 4">Uncharacterized protein LOC117651346</fullName>
    </submittedName>
</protein>
<keyword evidence="2" id="KW-1185">Reference proteome</keyword>
<dbReference type="OrthoDB" id="6337960at2759"/>
<proteinExistence type="predicted"/>
<feature type="region of interest" description="Disordered" evidence="1">
    <location>
        <begin position="272"/>
        <end position="307"/>
    </location>
</feature>
<dbReference type="PANTHER" id="PTHR34756:SF1">
    <property type="entry name" value="CELL DIVISION CYCLE-ASSOCIATED PROTEIN 3"/>
    <property type="match status" value="1"/>
</dbReference>
<dbReference type="Proteomes" id="UP000515158">
    <property type="component" value="Unplaced"/>
</dbReference>
<organism evidence="3">
    <name type="scientific">Thrips palmi</name>
    <name type="common">Melon thrips</name>
    <dbReference type="NCBI Taxonomy" id="161013"/>
    <lineage>
        <taxon>Eukaryota</taxon>
        <taxon>Metazoa</taxon>
        <taxon>Ecdysozoa</taxon>
        <taxon>Arthropoda</taxon>
        <taxon>Hexapoda</taxon>
        <taxon>Insecta</taxon>
        <taxon>Pterygota</taxon>
        <taxon>Neoptera</taxon>
        <taxon>Paraneoptera</taxon>
        <taxon>Thysanoptera</taxon>
        <taxon>Terebrantia</taxon>
        <taxon>Thripoidea</taxon>
        <taxon>Thripidae</taxon>
        <taxon>Thrips</taxon>
    </lineage>
</organism>
<accession>A0A6P9A378</accession>
<evidence type="ECO:0000313" key="3">
    <source>
        <dbReference type="RefSeq" id="XP_034251196.1"/>
    </source>
</evidence>
<dbReference type="InterPro" id="IPR038832">
    <property type="entry name" value="CDCA3"/>
</dbReference>
<feature type="compositionally biased region" description="Polar residues" evidence="1">
    <location>
        <begin position="369"/>
        <end position="389"/>
    </location>
</feature>
<evidence type="ECO:0000313" key="2">
    <source>
        <dbReference type="Proteomes" id="UP000515158"/>
    </source>
</evidence>
<dbReference type="PANTHER" id="PTHR34756">
    <property type="entry name" value="CELL DIVISION CYCLE-ASSOCIATED PROTEIN 3"/>
    <property type="match status" value="1"/>
</dbReference>
<evidence type="ECO:0000313" key="4">
    <source>
        <dbReference type="RefSeq" id="XP_034251197.1"/>
    </source>
</evidence>